<accession>A0A168LK05</accession>
<keyword evidence="3" id="KW-0863">Zinc-finger</keyword>
<dbReference type="InterPro" id="IPR001510">
    <property type="entry name" value="Znf_PARP"/>
</dbReference>
<keyword evidence="4" id="KW-0862">Zinc</keyword>
<evidence type="ECO:0000256" key="4">
    <source>
        <dbReference type="ARBA" id="ARBA00022833"/>
    </source>
</evidence>
<keyword evidence="9" id="KW-1185">Reference proteome</keyword>
<dbReference type="GO" id="GO:0005634">
    <property type="term" value="C:nucleus"/>
    <property type="evidence" value="ECO:0007669"/>
    <property type="project" value="UniProtKB-SubCell"/>
</dbReference>
<dbReference type="PROSITE" id="PS50064">
    <property type="entry name" value="ZF_PARP_2"/>
    <property type="match status" value="1"/>
</dbReference>
<dbReference type="OrthoDB" id="2384641at2759"/>
<feature type="region of interest" description="Disordered" evidence="6">
    <location>
        <begin position="118"/>
        <end position="202"/>
    </location>
</feature>
<evidence type="ECO:0000256" key="2">
    <source>
        <dbReference type="ARBA" id="ARBA00022723"/>
    </source>
</evidence>
<evidence type="ECO:0000313" key="9">
    <source>
        <dbReference type="Proteomes" id="UP000078561"/>
    </source>
</evidence>
<keyword evidence="2" id="KW-0479">Metal-binding</keyword>
<dbReference type="InterPro" id="IPR036957">
    <property type="entry name" value="Znf_PARP_sf"/>
</dbReference>
<gene>
    <name evidence="8" type="primary">ABSGL_02415.1 scaffold 3452</name>
</gene>
<dbReference type="AlphaFoldDB" id="A0A168LK05"/>
<protein>
    <recommendedName>
        <fullName evidence="7">PARP-type domain-containing protein</fullName>
    </recommendedName>
</protein>
<proteinExistence type="predicted"/>
<dbReference type="EMBL" id="LT551507">
    <property type="protein sequence ID" value="SAL96957.1"/>
    <property type="molecule type" value="Genomic_DNA"/>
</dbReference>
<dbReference type="GO" id="GO:0008270">
    <property type="term" value="F:zinc ion binding"/>
    <property type="evidence" value="ECO:0007669"/>
    <property type="project" value="UniProtKB-KW"/>
</dbReference>
<evidence type="ECO:0000256" key="1">
    <source>
        <dbReference type="ARBA" id="ARBA00004123"/>
    </source>
</evidence>
<reference evidence="8" key="1">
    <citation type="submission" date="2016-04" db="EMBL/GenBank/DDBJ databases">
        <authorList>
            <person name="Evans L.H."/>
            <person name="Alamgir A."/>
            <person name="Owens N."/>
            <person name="Weber N.D."/>
            <person name="Virtaneva K."/>
            <person name="Barbian K."/>
            <person name="Babar A."/>
            <person name="Rosenke K."/>
        </authorList>
    </citation>
    <scope>NUCLEOTIDE SEQUENCE [LARGE SCALE GENOMIC DNA]</scope>
    <source>
        <strain evidence="8">CBS 101.48</strain>
    </source>
</reference>
<evidence type="ECO:0000256" key="5">
    <source>
        <dbReference type="ARBA" id="ARBA00023242"/>
    </source>
</evidence>
<dbReference type="Proteomes" id="UP000078561">
    <property type="component" value="Unassembled WGS sequence"/>
</dbReference>
<evidence type="ECO:0000256" key="6">
    <source>
        <dbReference type="SAM" id="MobiDB-lite"/>
    </source>
</evidence>
<dbReference type="GO" id="GO:0003677">
    <property type="term" value="F:DNA binding"/>
    <property type="evidence" value="ECO:0007669"/>
    <property type="project" value="InterPro"/>
</dbReference>
<dbReference type="InParanoid" id="A0A168LK05"/>
<feature type="domain" description="PARP-type" evidence="7">
    <location>
        <begin position="17"/>
        <end position="107"/>
    </location>
</feature>
<sequence length="215" mass="24147">MADTIQTESQPTPIRTLAFEYAKAPNYQCLVCHKSILSRSLCIATIERTSKKQKKKLVKPTDTTHFKCWTVPEEFRTQPKPLEVFRGFVGLKSSDKKRIERMKEAGAGTTWAALMAADEAEAQQQEEEQADEEGEKKPVKPTKRKRTDDTEDKDMTQALTGAQAGAKKKVKAAPAQKVSVPKKDPPKKKKAPKQLDAIHGEGFEDDFNKILDDFK</sequence>
<dbReference type="Gene3D" id="3.30.1740.10">
    <property type="entry name" value="Zinc finger, PARP-type"/>
    <property type="match status" value="1"/>
</dbReference>
<keyword evidence="5" id="KW-0539">Nucleus</keyword>
<organism evidence="8">
    <name type="scientific">Absidia glauca</name>
    <name type="common">Pin mould</name>
    <dbReference type="NCBI Taxonomy" id="4829"/>
    <lineage>
        <taxon>Eukaryota</taxon>
        <taxon>Fungi</taxon>
        <taxon>Fungi incertae sedis</taxon>
        <taxon>Mucoromycota</taxon>
        <taxon>Mucoromycotina</taxon>
        <taxon>Mucoromycetes</taxon>
        <taxon>Mucorales</taxon>
        <taxon>Cunninghamellaceae</taxon>
        <taxon>Absidia</taxon>
    </lineage>
</organism>
<comment type="subcellular location">
    <subcellularLocation>
        <location evidence="1">Nucleus</location>
    </subcellularLocation>
</comment>
<evidence type="ECO:0000256" key="3">
    <source>
        <dbReference type="ARBA" id="ARBA00022771"/>
    </source>
</evidence>
<feature type="compositionally biased region" description="Acidic residues" evidence="6">
    <location>
        <begin position="118"/>
        <end position="133"/>
    </location>
</feature>
<dbReference type="OMA" id="AKHTWYH"/>
<evidence type="ECO:0000259" key="7">
    <source>
        <dbReference type="PROSITE" id="PS50064"/>
    </source>
</evidence>
<evidence type="ECO:0000313" key="8">
    <source>
        <dbReference type="EMBL" id="SAL96957.1"/>
    </source>
</evidence>
<name>A0A168LK05_ABSGL</name>